<dbReference type="InterPro" id="IPR051281">
    <property type="entry name" value="Dual-spec_lipid-protein_phosph"/>
</dbReference>
<sequence>MASILRHIVAGPRAKHEETGLDLCYVTSKIIATSGPSQTYPQLAYRNPLDRLVRFLDAKHGDGWAIWEFRAEGTGYPDEAVYGRIRHYPWPDHHPPPFGLVPGIVG</sequence>
<dbReference type="InterPro" id="IPR029021">
    <property type="entry name" value="Prot-tyrosine_phosphatase-like"/>
</dbReference>
<organism evidence="3 4">
    <name type="scientific">Chaetomidium leptoderma</name>
    <dbReference type="NCBI Taxonomy" id="669021"/>
    <lineage>
        <taxon>Eukaryota</taxon>
        <taxon>Fungi</taxon>
        <taxon>Dikarya</taxon>
        <taxon>Ascomycota</taxon>
        <taxon>Pezizomycotina</taxon>
        <taxon>Sordariomycetes</taxon>
        <taxon>Sordariomycetidae</taxon>
        <taxon>Sordariales</taxon>
        <taxon>Chaetomiaceae</taxon>
        <taxon>Chaetomidium</taxon>
    </lineage>
</organism>
<dbReference type="GO" id="GO:0005829">
    <property type="term" value="C:cytosol"/>
    <property type="evidence" value="ECO:0007669"/>
    <property type="project" value="TreeGrafter"/>
</dbReference>
<dbReference type="GO" id="GO:0016314">
    <property type="term" value="F:phosphatidylinositol-3,4,5-trisphosphate 3-phosphatase activity"/>
    <property type="evidence" value="ECO:0007669"/>
    <property type="project" value="TreeGrafter"/>
</dbReference>
<dbReference type="GO" id="GO:0046856">
    <property type="term" value="P:phosphatidylinositol dephosphorylation"/>
    <property type="evidence" value="ECO:0007669"/>
    <property type="project" value="TreeGrafter"/>
</dbReference>
<proteinExistence type="predicted"/>
<keyword evidence="4" id="KW-1185">Reference proteome</keyword>
<feature type="non-terminal residue" evidence="3">
    <location>
        <position position="106"/>
    </location>
</feature>
<dbReference type="InterPro" id="IPR029023">
    <property type="entry name" value="Tensin_phosphatase"/>
</dbReference>
<evidence type="ECO:0000259" key="2">
    <source>
        <dbReference type="PROSITE" id="PS51181"/>
    </source>
</evidence>
<dbReference type="EMBL" id="MU857092">
    <property type="protein sequence ID" value="KAK4150147.1"/>
    <property type="molecule type" value="Genomic_DNA"/>
</dbReference>
<dbReference type="PROSITE" id="PS51181">
    <property type="entry name" value="PPASE_TENSIN"/>
    <property type="match status" value="1"/>
</dbReference>
<name>A0AAN6VEX2_9PEZI</name>
<reference evidence="3" key="2">
    <citation type="submission" date="2023-05" db="EMBL/GenBank/DDBJ databases">
        <authorList>
            <consortium name="Lawrence Berkeley National Laboratory"/>
            <person name="Steindorff A."/>
            <person name="Hensen N."/>
            <person name="Bonometti L."/>
            <person name="Westerberg I."/>
            <person name="Brannstrom I.O."/>
            <person name="Guillou S."/>
            <person name="Cros-Aarteil S."/>
            <person name="Calhoun S."/>
            <person name="Haridas S."/>
            <person name="Kuo A."/>
            <person name="Mondo S."/>
            <person name="Pangilinan J."/>
            <person name="Riley R."/>
            <person name="Labutti K."/>
            <person name="Andreopoulos B."/>
            <person name="Lipzen A."/>
            <person name="Chen C."/>
            <person name="Yanf M."/>
            <person name="Daum C."/>
            <person name="Ng V."/>
            <person name="Clum A."/>
            <person name="Ohm R."/>
            <person name="Martin F."/>
            <person name="Silar P."/>
            <person name="Natvig D."/>
            <person name="Lalanne C."/>
            <person name="Gautier V."/>
            <person name="Ament-Velasquez S.L."/>
            <person name="Kruys A."/>
            <person name="Hutchinson M.I."/>
            <person name="Powell A.J."/>
            <person name="Barry K."/>
            <person name="Miller A.N."/>
            <person name="Grigoriev I.V."/>
            <person name="Debuchy R."/>
            <person name="Gladieux P."/>
            <person name="Thoren M.H."/>
            <person name="Johannesson H."/>
        </authorList>
    </citation>
    <scope>NUCLEOTIDE SEQUENCE</scope>
    <source>
        <strain evidence="3">CBS 538.74</strain>
    </source>
</reference>
<dbReference type="PANTHER" id="PTHR12305">
    <property type="entry name" value="PHOSPHATASE WITH HOMOLOGY TO TENSIN"/>
    <property type="match status" value="1"/>
</dbReference>
<protein>
    <recommendedName>
        <fullName evidence="2">Phosphatase tensin-type domain-containing protein</fullName>
    </recommendedName>
</protein>
<reference evidence="3" key="1">
    <citation type="journal article" date="2023" name="Mol. Phylogenet. Evol.">
        <title>Genome-scale phylogeny and comparative genomics of the fungal order Sordariales.</title>
        <authorList>
            <person name="Hensen N."/>
            <person name="Bonometti L."/>
            <person name="Westerberg I."/>
            <person name="Brannstrom I.O."/>
            <person name="Guillou S."/>
            <person name="Cros-Aarteil S."/>
            <person name="Calhoun S."/>
            <person name="Haridas S."/>
            <person name="Kuo A."/>
            <person name="Mondo S."/>
            <person name="Pangilinan J."/>
            <person name="Riley R."/>
            <person name="LaButti K."/>
            <person name="Andreopoulos B."/>
            <person name="Lipzen A."/>
            <person name="Chen C."/>
            <person name="Yan M."/>
            <person name="Daum C."/>
            <person name="Ng V."/>
            <person name="Clum A."/>
            <person name="Steindorff A."/>
            <person name="Ohm R.A."/>
            <person name="Martin F."/>
            <person name="Silar P."/>
            <person name="Natvig D.O."/>
            <person name="Lalanne C."/>
            <person name="Gautier V."/>
            <person name="Ament-Velasquez S.L."/>
            <person name="Kruys A."/>
            <person name="Hutchinson M.I."/>
            <person name="Powell A.J."/>
            <person name="Barry K."/>
            <person name="Miller A.N."/>
            <person name="Grigoriev I.V."/>
            <person name="Debuchy R."/>
            <person name="Gladieux P."/>
            <person name="Hiltunen Thoren M."/>
            <person name="Johannesson H."/>
        </authorList>
    </citation>
    <scope>NUCLEOTIDE SEQUENCE</scope>
    <source>
        <strain evidence="3">CBS 538.74</strain>
    </source>
</reference>
<dbReference type="GO" id="GO:0051896">
    <property type="term" value="P:regulation of phosphatidylinositol 3-kinase/protein kinase B signal transduction"/>
    <property type="evidence" value="ECO:0007669"/>
    <property type="project" value="TreeGrafter"/>
</dbReference>
<dbReference type="GO" id="GO:0005886">
    <property type="term" value="C:plasma membrane"/>
    <property type="evidence" value="ECO:0007669"/>
    <property type="project" value="TreeGrafter"/>
</dbReference>
<dbReference type="GO" id="GO:0043491">
    <property type="term" value="P:phosphatidylinositol 3-kinase/protein kinase B signal transduction"/>
    <property type="evidence" value="ECO:0007669"/>
    <property type="project" value="TreeGrafter"/>
</dbReference>
<keyword evidence="1" id="KW-0378">Hydrolase</keyword>
<comment type="caution">
    <text evidence="3">The sequence shown here is derived from an EMBL/GenBank/DDBJ whole genome shotgun (WGS) entry which is preliminary data.</text>
</comment>
<dbReference type="GO" id="GO:0005634">
    <property type="term" value="C:nucleus"/>
    <property type="evidence" value="ECO:0007669"/>
    <property type="project" value="TreeGrafter"/>
</dbReference>
<dbReference type="GO" id="GO:0042995">
    <property type="term" value="C:cell projection"/>
    <property type="evidence" value="ECO:0007669"/>
    <property type="project" value="TreeGrafter"/>
</dbReference>
<dbReference type="PANTHER" id="PTHR12305:SF81">
    <property type="entry name" value="PHOSPHATIDYLINOSITOL 3,4,5-TRISPHOSPHATE 3-PHOSPHATASE AND DUAL-SPECIFICITY PROTEIN PHOSPHATASE PTEN"/>
    <property type="match status" value="1"/>
</dbReference>
<evidence type="ECO:0000256" key="1">
    <source>
        <dbReference type="ARBA" id="ARBA00022801"/>
    </source>
</evidence>
<dbReference type="Proteomes" id="UP001302745">
    <property type="component" value="Unassembled WGS sequence"/>
</dbReference>
<dbReference type="SUPFAM" id="SSF52799">
    <property type="entry name" value="(Phosphotyrosine protein) phosphatases II"/>
    <property type="match status" value="1"/>
</dbReference>
<gene>
    <name evidence="3" type="ORF">C8A00DRAFT_37238</name>
</gene>
<accession>A0AAN6VEX2</accession>
<evidence type="ECO:0000313" key="3">
    <source>
        <dbReference type="EMBL" id="KAK4150147.1"/>
    </source>
</evidence>
<evidence type="ECO:0000313" key="4">
    <source>
        <dbReference type="Proteomes" id="UP001302745"/>
    </source>
</evidence>
<dbReference type="GO" id="GO:0004725">
    <property type="term" value="F:protein tyrosine phosphatase activity"/>
    <property type="evidence" value="ECO:0007669"/>
    <property type="project" value="TreeGrafter"/>
</dbReference>
<feature type="domain" description="Phosphatase tensin-type" evidence="2">
    <location>
        <begin position="12"/>
        <end position="106"/>
    </location>
</feature>
<dbReference type="AlphaFoldDB" id="A0AAN6VEX2"/>
<dbReference type="Gene3D" id="3.90.190.10">
    <property type="entry name" value="Protein tyrosine phosphatase superfamily"/>
    <property type="match status" value="1"/>
</dbReference>